<dbReference type="PANTHER" id="PTHR31111">
    <property type="entry name" value="BNAA05G37150D PROTEIN-RELATED"/>
    <property type="match status" value="1"/>
</dbReference>
<dbReference type="Pfam" id="PF08268">
    <property type="entry name" value="FBA_3"/>
    <property type="match status" value="1"/>
</dbReference>
<protein>
    <recommendedName>
        <fullName evidence="1">F-box associated beta-propeller type 3 domain-containing protein</fullName>
    </recommendedName>
</protein>
<dbReference type="InterPro" id="IPR017451">
    <property type="entry name" value="F-box-assoc_interact_dom"/>
</dbReference>
<dbReference type="NCBIfam" id="TIGR01640">
    <property type="entry name" value="F_box_assoc_1"/>
    <property type="match status" value="1"/>
</dbReference>
<dbReference type="AlphaFoldDB" id="A0A6D2LML1"/>
<gene>
    <name evidence="2" type="ORF">MERR_LOCUS48541</name>
</gene>
<evidence type="ECO:0000259" key="1">
    <source>
        <dbReference type="Pfam" id="PF08268"/>
    </source>
</evidence>
<comment type="caution">
    <text evidence="2">The sequence shown here is derived from an EMBL/GenBank/DDBJ whole genome shotgun (WGS) entry which is preliminary data.</text>
</comment>
<dbReference type="EMBL" id="CACVBM020001862">
    <property type="protein sequence ID" value="CAA7061305.1"/>
    <property type="molecule type" value="Genomic_DNA"/>
</dbReference>
<dbReference type="Proteomes" id="UP000467841">
    <property type="component" value="Unassembled WGS sequence"/>
</dbReference>
<reference evidence="2" key="1">
    <citation type="submission" date="2020-01" db="EMBL/GenBank/DDBJ databases">
        <authorList>
            <person name="Mishra B."/>
        </authorList>
    </citation>
    <scope>NUCLEOTIDE SEQUENCE [LARGE SCALE GENOMIC DNA]</scope>
</reference>
<accession>A0A6D2LML1</accession>
<dbReference type="OrthoDB" id="1097017at2759"/>
<dbReference type="PANTHER" id="PTHR31111:SF130">
    <property type="entry name" value="F-BOX ASSOCIATED UBIQUITINATION EFFECTOR FAMILY PROTEIN"/>
    <property type="match status" value="1"/>
</dbReference>
<sequence length="312" mass="35087">MLRRPFITDFFITRSITRPRLLLALKNSGDVIICSSPQLQNPEDSSLSVAAEFHIRLPADCTGQQVSVPKPKATKEFSHSFFGYDPVLKQTTVLFINRDKDAAPEEIQILTLGTGKWRSIKSRLTHYPLSEGICINGVLYYVARRVVVGGNSTVVIACFDVKSENEKETFQLVAEANGVSIWSRPSVLVNFKGKLGGVQSEWRCGVDGRFSLELCLWVLEDVKKREWSKRVYVLPDLWEDDDVKRKASVSIAGVTAATGEIVLVKECVSNPFYFTTIILTVTLSGKLKSKVWMRLRDTEFVRLSTMLKILSF</sequence>
<feature type="domain" description="F-box associated beta-propeller type 3" evidence="1">
    <location>
        <begin position="61"/>
        <end position="274"/>
    </location>
</feature>
<organism evidence="2 3">
    <name type="scientific">Microthlaspi erraticum</name>
    <dbReference type="NCBI Taxonomy" id="1685480"/>
    <lineage>
        <taxon>Eukaryota</taxon>
        <taxon>Viridiplantae</taxon>
        <taxon>Streptophyta</taxon>
        <taxon>Embryophyta</taxon>
        <taxon>Tracheophyta</taxon>
        <taxon>Spermatophyta</taxon>
        <taxon>Magnoliopsida</taxon>
        <taxon>eudicotyledons</taxon>
        <taxon>Gunneridae</taxon>
        <taxon>Pentapetalae</taxon>
        <taxon>rosids</taxon>
        <taxon>malvids</taxon>
        <taxon>Brassicales</taxon>
        <taxon>Brassicaceae</taxon>
        <taxon>Coluteocarpeae</taxon>
        <taxon>Microthlaspi</taxon>
    </lineage>
</organism>
<dbReference type="InterPro" id="IPR013187">
    <property type="entry name" value="F-box-assoc_dom_typ3"/>
</dbReference>
<evidence type="ECO:0000313" key="3">
    <source>
        <dbReference type="Proteomes" id="UP000467841"/>
    </source>
</evidence>
<keyword evidence="3" id="KW-1185">Reference proteome</keyword>
<proteinExistence type="predicted"/>
<name>A0A6D2LML1_9BRAS</name>
<evidence type="ECO:0000313" key="2">
    <source>
        <dbReference type="EMBL" id="CAA7061305.1"/>
    </source>
</evidence>